<reference evidence="2" key="1">
    <citation type="journal article" date="2006" name="PLoS Pathog.">
        <title>New perspectives on host-parasite interplay by comparative transcriptomic and proteomic analyses of Schistosoma japonicum.</title>
        <authorList>
            <person name="Liu F."/>
            <person name="Lu J."/>
            <person name="Hu W."/>
            <person name="Wang S.Y."/>
            <person name="Cui S.J."/>
            <person name="Chi M."/>
            <person name="Yan Q."/>
            <person name="Wang X.R."/>
            <person name="Song H.D."/>
            <person name="Xu X.N."/>
            <person name="Wang J.J."/>
            <person name="Zhang X.L."/>
            <person name="Zhang X."/>
            <person name="Wang Z.Q."/>
            <person name="Xue C.L."/>
            <person name="Brindley P.J."/>
            <person name="McManus D.P."/>
            <person name="Yang P.Y."/>
            <person name="Feng Z."/>
            <person name="Chen Z."/>
            <person name="Han Z.G."/>
        </authorList>
    </citation>
    <scope>NUCLEOTIDE SEQUENCE</scope>
</reference>
<sequence>MNIALALLFILQLHSIQLQPISGDEEFDYDTDEWVQTTFRTMFTNCDKLLKVLNRTTKFKENFHKSLSMIQLIRNALRSLKVTLNNFMKKIRNFKPEKQLKNSMKLVGKINKKIQNAKKSFEKLLSLMDEINTLMEVLHTPMEKMFNIKKLDGNIVNSWNKFQWA</sequence>
<dbReference type="AlphaFoldDB" id="Q5BY52"/>
<feature type="chain" id="PRO_5004254511" evidence="1">
    <location>
        <begin position="19"/>
        <end position="165"/>
    </location>
</feature>
<evidence type="ECO:0000313" key="2">
    <source>
        <dbReference type="EMBL" id="AAX27673.2"/>
    </source>
</evidence>
<feature type="signal peptide" evidence="1">
    <location>
        <begin position="1"/>
        <end position="18"/>
    </location>
</feature>
<name>Q5BY52_SCHJA</name>
<feature type="non-terminal residue" evidence="2">
    <location>
        <position position="165"/>
    </location>
</feature>
<protein>
    <submittedName>
        <fullName evidence="2">SJCHGC03119 protein</fullName>
    </submittedName>
</protein>
<dbReference type="EMBL" id="AY811784">
    <property type="protein sequence ID" value="AAX27673.2"/>
    <property type="molecule type" value="mRNA"/>
</dbReference>
<keyword evidence="1" id="KW-0732">Signal</keyword>
<organism evidence="2">
    <name type="scientific">Schistosoma japonicum</name>
    <name type="common">Blood fluke</name>
    <dbReference type="NCBI Taxonomy" id="6182"/>
    <lineage>
        <taxon>Eukaryota</taxon>
        <taxon>Metazoa</taxon>
        <taxon>Spiralia</taxon>
        <taxon>Lophotrochozoa</taxon>
        <taxon>Platyhelminthes</taxon>
        <taxon>Trematoda</taxon>
        <taxon>Digenea</taxon>
        <taxon>Strigeidida</taxon>
        <taxon>Schistosomatoidea</taxon>
        <taxon>Schistosomatidae</taxon>
        <taxon>Schistosoma</taxon>
    </lineage>
</organism>
<evidence type="ECO:0000256" key="1">
    <source>
        <dbReference type="SAM" id="SignalP"/>
    </source>
</evidence>
<proteinExistence type="evidence at transcript level"/>
<accession>Q5BY52</accession>